<dbReference type="InterPro" id="IPR045394">
    <property type="entry name" value="Abhydrolase_dom"/>
</dbReference>
<protein>
    <recommendedName>
        <fullName evidence="1">Alpha/beta hydrolase domain-containing protein</fullName>
    </recommendedName>
</protein>
<dbReference type="Pfam" id="PF20091">
    <property type="entry name" value="Abhydrolase_10"/>
    <property type="match status" value="1"/>
</dbReference>
<name>A0A372LFQ0_9BACI</name>
<reference evidence="2 3" key="1">
    <citation type="submission" date="2018-08" db="EMBL/GenBank/DDBJ databases">
        <title>Bacillus chawlae sp. nov., Bacillus glennii sp. nov., and Bacillus saganii sp. nov. Isolated from the Vehicle Assembly Building at Kennedy Space Center where the Viking Spacecraft were Assembled.</title>
        <authorList>
            <person name="Seuylemezian A."/>
            <person name="Vaishampayan P."/>
        </authorList>
    </citation>
    <scope>NUCLEOTIDE SEQUENCE [LARGE SCALE GENOMIC DNA]</scope>
    <source>
        <strain evidence="2 3">V44-8</strain>
    </source>
</reference>
<evidence type="ECO:0000313" key="3">
    <source>
        <dbReference type="Proteomes" id="UP000262939"/>
    </source>
</evidence>
<accession>A0A372LFQ0</accession>
<feature type="domain" description="Alpha/beta hydrolase" evidence="1">
    <location>
        <begin position="23"/>
        <end position="79"/>
    </location>
</feature>
<proteinExistence type="predicted"/>
<dbReference type="OrthoDB" id="1971292at2"/>
<dbReference type="Proteomes" id="UP000262939">
    <property type="component" value="Unassembled WGS sequence"/>
</dbReference>
<dbReference type="EMBL" id="QVTD01000003">
    <property type="protein sequence ID" value="RFU65121.1"/>
    <property type="molecule type" value="Genomic_DNA"/>
</dbReference>
<evidence type="ECO:0000259" key="1">
    <source>
        <dbReference type="Pfam" id="PF20091"/>
    </source>
</evidence>
<keyword evidence="3" id="KW-1185">Reference proteome</keyword>
<gene>
    <name evidence="2" type="ORF">D0466_04215</name>
</gene>
<evidence type="ECO:0000313" key="2">
    <source>
        <dbReference type="EMBL" id="RFU65121.1"/>
    </source>
</evidence>
<comment type="caution">
    <text evidence="2">The sequence shown here is derived from an EMBL/GenBank/DDBJ whole genome shotgun (WGS) entry which is preliminary data.</text>
</comment>
<organism evidence="2 3">
    <name type="scientific">Peribacillus glennii</name>
    <dbReference type="NCBI Taxonomy" id="2303991"/>
    <lineage>
        <taxon>Bacteria</taxon>
        <taxon>Bacillati</taxon>
        <taxon>Bacillota</taxon>
        <taxon>Bacilli</taxon>
        <taxon>Bacillales</taxon>
        <taxon>Bacillaceae</taxon>
        <taxon>Peribacillus</taxon>
    </lineage>
</organism>
<dbReference type="AlphaFoldDB" id="A0A372LFQ0"/>
<sequence>MAKRHKRVQFGRHVDGILRAFPSQGYAYVGVSVQRVGFTGWEQLGELATGLRKRSPERYGSLDVTDGGTINDDSFSFDI</sequence>